<comment type="similarity">
    <text evidence="7">Belongs to the glycosyltransferase 87 family.</text>
</comment>
<feature type="transmembrane region" description="Helical" evidence="9">
    <location>
        <begin position="428"/>
        <end position="449"/>
    </location>
</feature>
<reference evidence="10" key="2">
    <citation type="submission" date="2023-01" db="EMBL/GenBank/DDBJ databases">
        <authorList>
            <person name="Sun Q."/>
            <person name="Evtushenko L."/>
        </authorList>
    </citation>
    <scope>NUCLEOTIDE SEQUENCE</scope>
    <source>
        <strain evidence="10">VKM Ac-1321</strain>
    </source>
</reference>
<dbReference type="GO" id="GO:0005886">
    <property type="term" value="C:plasma membrane"/>
    <property type="evidence" value="ECO:0007669"/>
    <property type="project" value="UniProtKB-SubCell"/>
</dbReference>
<evidence type="ECO:0000256" key="8">
    <source>
        <dbReference type="SAM" id="MobiDB-lite"/>
    </source>
</evidence>
<feature type="transmembrane region" description="Helical" evidence="9">
    <location>
        <begin position="396"/>
        <end position="416"/>
    </location>
</feature>
<comment type="caution">
    <text evidence="10">The sequence shown here is derived from an EMBL/GenBank/DDBJ whole genome shotgun (WGS) entry which is preliminary data.</text>
</comment>
<feature type="transmembrane region" description="Helical" evidence="9">
    <location>
        <begin position="257"/>
        <end position="279"/>
    </location>
</feature>
<keyword evidence="6 9" id="KW-0472">Membrane</keyword>
<dbReference type="PIRSF" id="PIRSF010361">
    <property type="entry name" value="UCP010361"/>
    <property type="match status" value="1"/>
</dbReference>
<keyword evidence="4 9" id="KW-0812">Transmembrane</keyword>
<reference evidence="10" key="1">
    <citation type="journal article" date="2014" name="Int. J. Syst. Evol. Microbiol.">
        <title>Complete genome sequence of Corynebacterium casei LMG S-19264T (=DSM 44701T), isolated from a smear-ripened cheese.</title>
        <authorList>
            <consortium name="US DOE Joint Genome Institute (JGI-PGF)"/>
            <person name="Walter F."/>
            <person name="Albersmeier A."/>
            <person name="Kalinowski J."/>
            <person name="Ruckert C."/>
        </authorList>
    </citation>
    <scope>NUCLEOTIDE SEQUENCE</scope>
    <source>
        <strain evidence="10">VKM Ac-1321</strain>
    </source>
</reference>
<evidence type="ECO:0000256" key="9">
    <source>
        <dbReference type="SAM" id="Phobius"/>
    </source>
</evidence>
<feature type="transmembrane region" description="Helical" evidence="9">
    <location>
        <begin position="220"/>
        <end position="245"/>
    </location>
</feature>
<feature type="transmembrane region" description="Helical" evidence="9">
    <location>
        <begin position="186"/>
        <end position="214"/>
    </location>
</feature>
<keyword evidence="2" id="KW-1003">Cell membrane</keyword>
<proteinExistence type="inferred from homology"/>
<feature type="transmembrane region" description="Helical" evidence="9">
    <location>
        <begin position="358"/>
        <end position="376"/>
    </location>
</feature>
<evidence type="ECO:0000256" key="5">
    <source>
        <dbReference type="ARBA" id="ARBA00022989"/>
    </source>
</evidence>
<evidence type="ECO:0000256" key="4">
    <source>
        <dbReference type="ARBA" id="ARBA00022692"/>
    </source>
</evidence>
<evidence type="ECO:0000256" key="7">
    <source>
        <dbReference type="ARBA" id="ARBA00024033"/>
    </source>
</evidence>
<dbReference type="AlphaFoldDB" id="A0A9W6NIR8"/>
<dbReference type="InterPro" id="IPR018584">
    <property type="entry name" value="GT87"/>
</dbReference>
<dbReference type="EMBL" id="BSFP01000002">
    <property type="protein sequence ID" value="GLK99109.1"/>
    <property type="molecule type" value="Genomic_DNA"/>
</dbReference>
<feature type="compositionally biased region" description="Pro residues" evidence="8">
    <location>
        <begin position="482"/>
        <end position="491"/>
    </location>
</feature>
<sequence length="498" mass="54921">MPTTQGQAGARPEHLVDEPANSDRFINGLSESIGGPLGTHAVRSRVRLPGGGRFWTPARVVLLLICAMLSFHWMQKAPCRDAAWVDMKQYKYFCYTDVLALYYAEGLNEGQVPYADHQVEYPVLTGAFMGVLGLPVHNLHERGIVQNDGQTFYDVNAVVLGAFGILAVGATLAVRRRRPWDAALFALAPALFVSATVNWDLFTVGLTAVALAYWAKRKPVLAGVFLGLATAAKLYPVLILGALLVLSIRTGKWKDFFTALGAGIATWCVVNLPVAFFFYDSWVKFWEFNQLRGIDWGTLWYIGAHFPRGNGQYGFPFFQNLDVDPEHATLNILYLGLFLICCAGVLILGLTAPKEPRLAQLAFLIVAAFLITGKVWSQQYVLWLVPLAVLARPRWGAFLAWQVAEVLYFVSFYGELMGASGRQVFPEGVFVLASILRLVTLAVLVGYVIRDIRHPEEDVVRQTYEGGDPDGGVYNEDEEPALDPPPPPPATPELVKTG</sequence>
<organism evidence="10 11">
    <name type="scientific">Dactylosporangium matsuzakiense</name>
    <dbReference type="NCBI Taxonomy" id="53360"/>
    <lineage>
        <taxon>Bacteria</taxon>
        <taxon>Bacillati</taxon>
        <taxon>Actinomycetota</taxon>
        <taxon>Actinomycetes</taxon>
        <taxon>Micromonosporales</taxon>
        <taxon>Micromonosporaceae</taxon>
        <taxon>Dactylosporangium</taxon>
    </lineage>
</organism>
<dbReference type="GO" id="GO:0016758">
    <property type="term" value="F:hexosyltransferase activity"/>
    <property type="evidence" value="ECO:0007669"/>
    <property type="project" value="InterPro"/>
</dbReference>
<keyword evidence="3" id="KW-0808">Transferase</keyword>
<evidence type="ECO:0000256" key="2">
    <source>
        <dbReference type="ARBA" id="ARBA00022475"/>
    </source>
</evidence>
<comment type="subcellular location">
    <subcellularLocation>
        <location evidence="1">Cell membrane</location>
        <topology evidence="1">Multi-pass membrane protein</topology>
    </subcellularLocation>
</comment>
<evidence type="ECO:0000256" key="1">
    <source>
        <dbReference type="ARBA" id="ARBA00004651"/>
    </source>
</evidence>
<dbReference type="Proteomes" id="UP001143480">
    <property type="component" value="Unassembled WGS sequence"/>
</dbReference>
<dbReference type="Pfam" id="PF09594">
    <property type="entry name" value="GT87"/>
    <property type="match status" value="1"/>
</dbReference>
<gene>
    <name evidence="10" type="ORF">GCM10017581_008500</name>
</gene>
<dbReference type="InterPro" id="IPR016570">
    <property type="entry name" value="UCP010361"/>
</dbReference>
<evidence type="ECO:0000313" key="10">
    <source>
        <dbReference type="EMBL" id="GLK99109.1"/>
    </source>
</evidence>
<name>A0A9W6NIR8_9ACTN</name>
<evidence type="ECO:0000256" key="3">
    <source>
        <dbReference type="ARBA" id="ARBA00022679"/>
    </source>
</evidence>
<feature type="transmembrane region" description="Helical" evidence="9">
    <location>
        <begin position="155"/>
        <end position="174"/>
    </location>
</feature>
<keyword evidence="11" id="KW-1185">Reference proteome</keyword>
<dbReference type="RefSeq" id="WP_246655919.1">
    <property type="nucleotide sequence ID" value="NZ_BAAAXA010000001.1"/>
</dbReference>
<evidence type="ECO:0000256" key="6">
    <source>
        <dbReference type="ARBA" id="ARBA00023136"/>
    </source>
</evidence>
<protein>
    <submittedName>
        <fullName evidence="10">Membrane protein</fullName>
    </submittedName>
</protein>
<feature type="region of interest" description="Disordered" evidence="8">
    <location>
        <begin position="460"/>
        <end position="498"/>
    </location>
</feature>
<keyword evidence="5 9" id="KW-1133">Transmembrane helix</keyword>
<feature type="transmembrane region" description="Helical" evidence="9">
    <location>
        <begin position="332"/>
        <end position="351"/>
    </location>
</feature>
<evidence type="ECO:0000313" key="11">
    <source>
        <dbReference type="Proteomes" id="UP001143480"/>
    </source>
</evidence>
<feature type="transmembrane region" description="Helical" evidence="9">
    <location>
        <begin position="54"/>
        <end position="74"/>
    </location>
</feature>
<accession>A0A9W6NIR8</accession>